<organism evidence="3 4">
    <name type="scientific">Phyllobacterium myrsinacearum</name>
    <dbReference type="NCBI Taxonomy" id="28101"/>
    <lineage>
        <taxon>Bacteria</taxon>
        <taxon>Pseudomonadati</taxon>
        <taxon>Pseudomonadota</taxon>
        <taxon>Alphaproteobacteria</taxon>
        <taxon>Hyphomicrobiales</taxon>
        <taxon>Phyllobacteriaceae</taxon>
        <taxon>Phyllobacterium</taxon>
    </lineage>
</organism>
<evidence type="ECO:0000256" key="1">
    <source>
        <dbReference type="SAM" id="SignalP"/>
    </source>
</evidence>
<dbReference type="SUPFAM" id="SSF52317">
    <property type="entry name" value="Class I glutamine amidotransferase-like"/>
    <property type="match status" value="1"/>
</dbReference>
<sequence>MFSAAKYALLACFLVLNASANASPSAVALVYRGPAGCDDCSSAAAEALRNSSFHFDVKFIGPNEQLKLVPSSFIGASLYVQPGGGQDIDGARRSLGKAGIQAVRDFVSKGGRYFGICMGAYLGTDLGFDIVKGETDSEVGRPGFSVSDIGDHVVPIQWEGASLWTYFQDGPHLPKNHAHSGFRELAHYQNGDLAAARYAFGKGSATLVGPHPEAPQQWYDNYGLHNPDGVNSRLIQGLLNAAMAE</sequence>
<name>A0A2S9JZR4_9HYPH</name>
<evidence type="ECO:0000313" key="3">
    <source>
        <dbReference type="EMBL" id="PRD58732.1"/>
    </source>
</evidence>
<feature type="chain" id="PRO_5015697297" evidence="1">
    <location>
        <begin position="23"/>
        <end position="245"/>
    </location>
</feature>
<keyword evidence="4" id="KW-1185">Reference proteome</keyword>
<feature type="domain" description="Biotin-protein ligase N-terminal" evidence="2">
    <location>
        <begin position="29"/>
        <end position="125"/>
    </location>
</feature>
<dbReference type="InterPro" id="IPR029062">
    <property type="entry name" value="Class_I_gatase-like"/>
</dbReference>
<dbReference type="Gene3D" id="3.40.50.880">
    <property type="match status" value="1"/>
</dbReference>
<keyword evidence="3" id="KW-0436">Ligase</keyword>
<dbReference type="Pfam" id="PF09825">
    <property type="entry name" value="BPL_N"/>
    <property type="match status" value="1"/>
</dbReference>
<dbReference type="EMBL" id="PVBT01000001">
    <property type="protein sequence ID" value="PRD58732.1"/>
    <property type="molecule type" value="Genomic_DNA"/>
</dbReference>
<protein>
    <submittedName>
        <fullName evidence="3">Biotin--protein ligase</fullName>
    </submittedName>
</protein>
<proteinExistence type="predicted"/>
<keyword evidence="1" id="KW-0732">Signal</keyword>
<dbReference type="Proteomes" id="UP000238563">
    <property type="component" value="Unassembled WGS sequence"/>
</dbReference>
<dbReference type="InterPro" id="IPR019197">
    <property type="entry name" value="Biotin-prot_ligase_N"/>
</dbReference>
<feature type="signal peptide" evidence="1">
    <location>
        <begin position="1"/>
        <end position="22"/>
    </location>
</feature>
<reference evidence="3 4" key="1">
    <citation type="submission" date="2018-02" db="EMBL/GenBank/DDBJ databases">
        <title>The draft genome of Phyllobacterium myrsinacearum DSM5892.</title>
        <authorList>
            <person name="Li L."/>
            <person name="Liu L."/>
            <person name="Zhang X."/>
            <person name="Wang T."/>
        </authorList>
    </citation>
    <scope>NUCLEOTIDE SEQUENCE [LARGE SCALE GENOMIC DNA]</scope>
    <source>
        <strain evidence="3 4">DSM 5892</strain>
    </source>
</reference>
<evidence type="ECO:0000313" key="4">
    <source>
        <dbReference type="Proteomes" id="UP000238563"/>
    </source>
</evidence>
<accession>A0A2S9JZR4</accession>
<dbReference type="OrthoDB" id="20888at2"/>
<evidence type="ECO:0000259" key="2">
    <source>
        <dbReference type="Pfam" id="PF09825"/>
    </source>
</evidence>
<dbReference type="AlphaFoldDB" id="A0A2S9JZR4"/>
<dbReference type="GO" id="GO:0016874">
    <property type="term" value="F:ligase activity"/>
    <property type="evidence" value="ECO:0007669"/>
    <property type="project" value="UniProtKB-KW"/>
</dbReference>
<gene>
    <name evidence="3" type="ORF">C5750_06520</name>
</gene>
<dbReference type="RefSeq" id="WP_105732960.1">
    <property type="nucleotide sequence ID" value="NZ_PVBT01000001.1"/>
</dbReference>
<comment type="caution">
    <text evidence="3">The sequence shown here is derived from an EMBL/GenBank/DDBJ whole genome shotgun (WGS) entry which is preliminary data.</text>
</comment>